<keyword evidence="3" id="KW-1185">Reference proteome</keyword>
<feature type="region of interest" description="Disordered" evidence="1">
    <location>
        <begin position="1"/>
        <end position="104"/>
    </location>
</feature>
<organism evidence="2 3">
    <name type="scientific">Chilo suppressalis</name>
    <name type="common">Asiatic rice borer moth</name>
    <dbReference type="NCBI Taxonomy" id="168631"/>
    <lineage>
        <taxon>Eukaryota</taxon>
        <taxon>Metazoa</taxon>
        <taxon>Ecdysozoa</taxon>
        <taxon>Arthropoda</taxon>
        <taxon>Hexapoda</taxon>
        <taxon>Insecta</taxon>
        <taxon>Pterygota</taxon>
        <taxon>Neoptera</taxon>
        <taxon>Endopterygota</taxon>
        <taxon>Lepidoptera</taxon>
        <taxon>Glossata</taxon>
        <taxon>Ditrysia</taxon>
        <taxon>Pyraloidea</taxon>
        <taxon>Crambidae</taxon>
        <taxon>Crambinae</taxon>
        <taxon>Chilo</taxon>
    </lineage>
</organism>
<sequence length="104" mass="10984">MSSTEDTSQQPQLKAGHPPAVKAGGMRITQHKTPHAKDPKEPANEDLTGLSGPSPVPSNPVSISGAPNRGNADFTPEAAQVAHSPKPPANFNIKPYPHIQQPRK</sequence>
<protein>
    <recommendedName>
        <fullName evidence="4">Death-associated protein 1</fullName>
    </recommendedName>
</protein>
<dbReference type="PANTHER" id="PTHR13177">
    <property type="entry name" value="DEATH-ASSOCIATED PROTEIN 1"/>
    <property type="match status" value="1"/>
</dbReference>
<evidence type="ECO:0008006" key="4">
    <source>
        <dbReference type="Google" id="ProtNLM"/>
    </source>
</evidence>
<dbReference type="EMBL" id="OU963915">
    <property type="protein sequence ID" value="CAH0403132.1"/>
    <property type="molecule type" value="Genomic_DNA"/>
</dbReference>
<feature type="compositionally biased region" description="Polar residues" evidence="1">
    <location>
        <begin position="1"/>
        <end position="12"/>
    </location>
</feature>
<dbReference type="Pfam" id="PF15228">
    <property type="entry name" value="DAP"/>
    <property type="match status" value="1"/>
</dbReference>
<name>A0ABN8BA92_CHISP</name>
<evidence type="ECO:0000256" key="1">
    <source>
        <dbReference type="SAM" id="MobiDB-lite"/>
    </source>
</evidence>
<evidence type="ECO:0000313" key="3">
    <source>
        <dbReference type="Proteomes" id="UP001153292"/>
    </source>
</evidence>
<evidence type="ECO:0000313" key="2">
    <source>
        <dbReference type="EMBL" id="CAH0403132.1"/>
    </source>
</evidence>
<dbReference type="PANTHER" id="PTHR13177:SF4">
    <property type="entry name" value="GEO09647P1"/>
    <property type="match status" value="1"/>
</dbReference>
<reference evidence="2" key="1">
    <citation type="submission" date="2021-12" db="EMBL/GenBank/DDBJ databases">
        <authorList>
            <person name="King R."/>
        </authorList>
    </citation>
    <scope>NUCLEOTIDE SEQUENCE</scope>
</reference>
<gene>
    <name evidence="2" type="ORF">CHILSU_LOCUS6394</name>
</gene>
<accession>A0ABN8BA92</accession>
<dbReference type="Proteomes" id="UP001153292">
    <property type="component" value="Chromosome 22"/>
</dbReference>
<dbReference type="InterPro" id="IPR024130">
    <property type="entry name" value="DAP1/DAPL1"/>
</dbReference>
<proteinExistence type="predicted"/>